<reference evidence="4" key="1">
    <citation type="submission" date="2025-08" db="UniProtKB">
        <authorList>
            <consortium name="RefSeq"/>
        </authorList>
    </citation>
    <scope>IDENTIFICATION</scope>
    <source>
        <tissue evidence="4">Tentacle</tissue>
    </source>
</reference>
<dbReference type="Proteomes" id="UP000515163">
    <property type="component" value="Unplaced"/>
</dbReference>
<keyword evidence="2" id="KW-0472">Membrane</keyword>
<evidence type="ECO:0000256" key="2">
    <source>
        <dbReference type="SAM" id="Phobius"/>
    </source>
</evidence>
<name>A0A6P8H8A1_ACTTE</name>
<feature type="transmembrane region" description="Helical" evidence="2">
    <location>
        <begin position="42"/>
        <end position="61"/>
    </location>
</feature>
<gene>
    <name evidence="4" type="primary">LOC116289871</name>
</gene>
<dbReference type="KEGG" id="aten:116289871"/>
<proteinExistence type="predicted"/>
<dbReference type="GeneID" id="116289871"/>
<keyword evidence="3" id="KW-1185">Reference proteome</keyword>
<organism evidence="3 4">
    <name type="scientific">Actinia tenebrosa</name>
    <name type="common">Australian red waratah sea anemone</name>
    <dbReference type="NCBI Taxonomy" id="6105"/>
    <lineage>
        <taxon>Eukaryota</taxon>
        <taxon>Metazoa</taxon>
        <taxon>Cnidaria</taxon>
        <taxon>Anthozoa</taxon>
        <taxon>Hexacorallia</taxon>
        <taxon>Actiniaria</taxon>
        <taxon>Actiniidae</taxon>
        <taxon>Actinia</taxon>
    </lineage>
</organism>
<accession>A0A6P8H8A1</accession>
<evidence type="ECO:0000313" key="3">
    <source>
        <dbReference type="Proteomes" id="UP000515163"/>
    </source>
</evidence>
<keyword evidence="2" id="KW-0812">Transmembrane</keyword>
<dbReference type="RefSeq" id="XP_031552669.1">
    <property type="nucleotide sequence ID" value="XM_031696809.1"/>
</dbReference>
<evidence type="ECO:0000256" key="1">
    <source>
        <dbReference type="SAM" id="MobiDB-lite"/>
    </source>
</evidence>
<sequence>MIYKTNGLQQPSSTSSLQTVSQCGTTRRSKKLLKENQSQIRIMKGLALLLVVLAVLVVDAYEDDPYEDKMMAEDQELETRACKAWHSECNSASECCKKKPGAPQGQQYEMKCLKPCTPEKCSAKGQCLPTRRS</sequence>
<feature type="compositionally biased region" description="Low complexity" evidence="1">
    <location>
        <begin position="8"/>
        <end position="22"/>
    </location>
</feature>
<dbReference type="AlphaFoldDB" id="A0A6P8H8A1"/>
<feature type="region of interest" description="Disordered" evidence="1">
    <location>
        <begin position="1"/>
        <end position="22"/>
    </location>
</feature>
<evidence type="ECO:0000313" key="4">
    <source>
        <dbReference type="RefSeq" id="XP_031552669.1"/>
    </source>
</evidence>
<protein>
    <submittedName>
        <fullName evidence="4">Uncharacterized protein LOC116289871</fullName>
    </submittedName>
</protein>
<keyword evidence="2" id="KW-1133">Transmembrane helix</keyword>
<dbReference type="InParanoid" id="A0A6P8H8A1"/>